<dbReference type="EMBL" id="JAGFOA010000002">
    <property type="protein sequence ID" value="MBO3663207.1"/>
    <property type="molecule type" value="Genomic_DNA"/>
</dbReference>
<accession>A0A939QK72</accession>
<dbReference type="PRINTS" id="PR00111">
    <property type="entry name" value="ABHYDROLASE"/>
</dbReference>
<evidence type="ECO:0000313" key="2">
    <source>
        <dbReference type="EMBL" id="MBO3663207.1"/>
    </source>
</evidence>
<gene>
    <name evidence="2" type="ORF">J5V96_06745</name>
</gene>
<dbReference type="PANTHER" id="PTHR43194:SF2">
    <property type="entry name" value="PEROXISOMAL MEMBRANE PROTEIN LPX1"/>
    <property type="match status" value="1"/>
</dbReference>
<evidence type="ECO:0000313" key="3">
    <source>
        <dbReference type="Proteomes" id="UP000680132"/>
    </source>
</evidence>
<feature type="domain" description="AB hydrolase-1" evidence="1">
    <location>
        <begin position="46"/>
        <end position="291"/>
    </location>
</feature>
<dbReference type="InterPro" id="IPR029058">
    <property type="entry name" value="AB_hydrolase_fold"/>
</dbReference>
<dbReference type="PANTHER" id="PTHR43194">
    <property type="entry name" value="HYDROLASE ALPHA/BETA FOLD FAMILY"/>
    <property type="match status" value="1"/>
</dbReference>
<dbReference type="Pfam" id="PF00561">
    <property type="entry name" value="Abhydrolase_1"/>
    <property type="match status" value="1"/>
</dbReference>
<dbReference type="RefSeq" id="WP_208501975.1">
    <property type="nucleotide sequence ID" value="NZ_JAGFOA010000002.1"/>
</dbReference>
<organism evidence="2 3">
    <name type="scientific">Microbacterium stercoris</name>
    <dbReference type="NCBI Taxonomy" id="2820289"/>
    <lineage>
        <taxon>Bacteria</taxon>
        <taxon>Bacillati</taxon>
        <taxon>Actinomycetota</taxon>
        <taxon>Actinomycetes</taxon>
        <taxon>Micrococcales</taxon>
        <taxon>Microbacteriaceae</taxon>
        <taxon>Microbacterium</taxon>
    </lineage>
</organism>
<dbReference type="InterPro" id="IPR050228">
    <property type="entry name" value="Carboxylesterase_BioH"/>
</dbReference>
<comment type="caution">
    <text evidence="2">The sequence shown here is derived from an EMBL/GenBank/DDBJ whole genome shotgun (WGS) entry which is preliminary data.</text>
</comment>
<keyword evidence="2" id="KW-0378">Hydrolase</keyword>
<dbReference type="GO" id="GO:0016787">
    <property type="term" value="F:hydrolase activity"/>
    <property type="evidence" value="ECO:0007669"/>
    <property type="project" value="UniProtKB-KW"/>
</dbReference>
<proteinExistence type="predicted"/>
<evidence type="ECO:0000259" key="1">
    <source>
        <dbReference type="Pfam" id="PF00561"/>
    </source>
</evidence>
<dbReference type="AlphaFoldDB" id="A0A939QK72"/>
<dbReference type="InterPro" id="IPR000073">
    <property type="entry name" value="AB_hydrolase_1"/>
</dbReference>
<dbReference type="Gene3D" id="3.40.50.1820">
    <property type="entry name" value="alpha/beta hydrolase"/>
    <property type="match status" value="1"/>
</dbReference>
<reference evidence="2" key="1">
    <citation type="submission" date="2021-03" db="EMBL/GenBank/DDBJ databases">
        <title>Microbacterium sp. nov., a novel actinobacterium isolated from cow dung.</title>
        <authorList>
            <person name="Zhang L."/>
        </authorList>
    </citation>
    <scope>NUCLEOTIDE SEQUENCE</scope>
    <source>
        <strain evidence="2">NEAU-LLB</strain>
    </source>
</reference>
<protein>
    <submittedName>
        <fullName evidence="2">Alpha/beta hydrolase</fullName>
    </submittedName>
</protein>
<sequence>MTENEFSFLPGQAARLGSEAPGAARVNLALADGRTLSALRFGTGTPRVVLLHGAGLNAHTWDTTAIALCAAAPGASALALDLPGHGDSSWRDDADYRPRTLAPDAIRAIEEWADAPVVLVGQSLGGLTAAAVAADRPDLVTRLLLVDITPDAAGGEGSAALRRFYEVTDFATRDDVTDHALSFGLGGSREDTARGVFHNTRVREDGRVEWKHHFARLAAQALPSAATANPPAPIVDGSGWSDLAAVAAPITLIRGTRGFVDETAAADFAARLPHATVVSVDAPHNVQEVAPVELAALISASARTPDSNF</sequence>
<dbReference type="SUPFAM" id="SSF53474">
    <property type="entry name" value="alpha/beta-Hydrolases"/>
    <property type="match status" value="1"/>
</dbReference>
<keyword evidence="3" id="KW-1185">Reference proteome</keyword>
<name>A0A939QK72_9MICO</name>
<dbReference type="Proteomes" id="UP000680132">
    <property type="component" value="Unassembled WGS sequence"/>
</dbReference>